<dbReference type="EMBL" id="CP030150">
    <property type="protein sequence ID" value="AWX73767.1"/>
    <property type="molecule type" value="Genomic_DNA"/>
</dbReference>
<evidence type="ECO:0000313" key="2">
    <source>
        <dbReference type="EMBL" id="AWX73767.1"/>
    </source>
</evidence>
<dbReference type="Proteomes" id="UP000250069">
    <property type="component" value="Chromosome"/>
</dbReference>
<protein>
    <submittedName>
        <fullName evidence="2">Endonuclease</fullName>
    </submittedName>
</protein>
<name>A0ABC8DCG0_BACVE</name>
<keyword evidence="2" id="KW-0540">Nuclease</keyword>
<reference evidence="2 3" key="1">
    <citation type="submission" date="2018-06" db="EMBL/GenBank/DDBJ databases">
        <title>Complete Genome Sequence of Bacillus velezensis DSYZ, a Plant Growth-Promoting Rhizobacterium with Antifungal Activity.</title>
        <authorList>
            <person name="Du B."/>
            <person name="Ding Y."/>
            <person name="Liu K."/>
            <person name="Yao L."/>
            <person name="Wang C."/>
            <person name="Li H."/>
            <person name="Liu H."/>
        </authorList>
    </citation>
    <scope>NUCLEOTIDE SEQUENCE [LARGE SCALE GENOMIC DNA]</scope>
    <source>
        <strain evidence="2 3">DSYZ</strain>
    </source>
</reference>
<dbReference type="AlphaFoldDB" id="A0ABC8DCG0"/>
<keyword evidence="2" id="KW-0255">Endonuclease</keyword>
<organism evidence="2 3">
    <name type="scientific">Bacillus velezensis</name>
    <dbReference type="NCBI Taxonomy" id="492670"/>
    <lineage>
        <taxon>Bacteria</taxon>
        <taxon>Bacillati</taxon>
        <taxon>Bacillota</taxon>
        <taxon>Bacilli</taxon>
        <taxon>Bacillales</taxon>
        <taxon>Bacillaceae</taxon>
        <taxon>Bacillus</taxon>
        <taxon>Bacillus amyloliquefaciens group</taxon>
    </lineage>
</organism>
<dbReference type="RefSeq" id="WP_020956359.1">
    <property type="nucleotide sequence ID" value="NZ_CATKPE010000032.1"/>
</dbReference>
<gene>
    <name evidence="2" type="ORF">BVDSYZ_17830</name>
</gene>
<dbReference type="Pfam" id="PF01261">
    <property type="entry name" value="AP_endonuc_2"/>
    <property type="match status" value="1"/>
</dbReference>
<sequence>MIAQIPFFGLDPKQIDEKWVEAGYGLEANIFDGHSFEEADYIKTFNQTLEYAKQLDPSLLTLHFPTDHADYVNEDHIKKQLYHFAELAVKYGAKGITVHANQFMTVEEFQVYDLEGNRKKIVEFFAEFDERLKGTDIWIGVENLPIIGNLGEDFDPIFIYPEDFTELVQMDLKHVGITWDLCHWAITYQTHLSSALMFRNDQLKYPDFFQFLSIKESIKHYHFSSFRQLAFPHGGVRCFEGRHPSEGTIAEELLRRAADTLQELYRNQDTGIVFEVMEEDYTERRESWRTLEWFGGVSDDEDQKRA</sequence>
<dbReference type="SUPFAM" id="SSF51658">
    <property type="entry name" value="Xylose isomerase-like"/>
    <property type="match status" value="1"/>
</dbReference>
<dbReference type="GO" id="GO:0004519">
    <property type="term" value="F:endonuclease activity"/>
    <property type="evidence" value="ECO:0007669"/>
    <property type="project" value="UniProtKB-KW"/>
</dbReference>
<dbReference type="Gene3D" id="3.20.20.150">
    <property type="entry name" value="Divalent-metal-dependent TIM barrel enzymes"/>
    <property type="match status" value="1"/>
</dbReference>
<feature type="domain" description="Xylose isomerase-like TIM barrel" evidence="1">
    <location>
        <begin position="64"/>
        <end position="256"/>
    </location>
</feature>
<evidence type="ECO:0000259" key="1">
    <source>
        <dbReference type="Pfam" id="PF01261"/>
    </source>
</evidence>
<proteinExistence type="predicted"/>
<keyword evidence="2" id="KW-0378">Hydrolase</keyword>
<dbReference type="InterPro" id="IPR036237">
    <property type="entry name" value="Xyl_isomerase-like_sf"/>
</dbReference>
<accession>A0ABC8DCG0</accession>
<evidence type="ECO:0000313" key="3">
    <source>
        <dbReference type="Proteomes" id="UP000250069"/>
    </source>
</evidence>
<dbReference type="InterPro" id="IPR013022">
    <property type="entry name" value="Xyl_isomerase-like_TIM-brl"/>
</dbReference>